<reference evidence="1 2" key="1">
    <citation type="submission" date="2018-02" db="EMBL/GenBank/DDBJ databases">
        <authorList>
            <person name="Cohen D.B."/>
            <person name="Kent A.D."/>
        </authorList>
    </citation>
    <scope>NUCLEOTIDE SEQUENCE [LARGE SCALE GENOMIC DNA]</scope>
    <source>
        <strain evidence="1 2">CCAP 1448/3</strain>
    </source>
</reference>
<keyword evidence="2" id="KW-1185">Reference proteome</keyword>
<dbReference type="AlphaFoldDB" id="A0A2T1C3T1"/>
<comment type="caution">
    <text evidence="1">The sequence shown here is derived from an EMBL/GenBank/DDBJ whole genome shotgun (WGS) entry which is preliminary data.</text>
</comment>
<sequence>MDDWSKEFWQAIDDAILAVDRVFTGVATTLETAVDDLLMEVATNVESTVADVQKIIVSELDENVPEWREWLDGDDDLFPDMEEFNHHTEFYDVYPVFPSAENNPACIGCRNYHGQVYNGNILVCGMHPSGWEDEKCPDWESN</sequence>
<dbReference type="OrthoDB" id="511993at2"/>
<dbReference type="Proteomes" id="UP000238762">
    <property type="component" value="Unassembled WGS sequence"/>
</dbReference>
<proteinExistence type="predicted"/>
<dbReference type="EMBL" id="PVWJ01000046">
    <property type="protein sequence ID" value="PSB02909.1"/>
    <property type="molecule type" value="Genomic_DNA"/>
</dbReference>
<gene>
    <name evidence="1" type="ORF">C7B64_10930</name>
</gene>
<evidence type="ECO:0000313" key="2">
    <source>
        <dbReference type="Proteomes" id="UP000238762"/>
    </source>
</evidence>
<evidence type="ECO:0000313" key="1">
    <source>
        <dbReference type="EMBL" id="PSB02909.1"/>
    </source>
</evidence>
<reference evidence="1 2" key="2">
    <citation type="submission" date="2018-03" db="EMBL/GenBank/DDBJ databases">
        <title>The ancient ancestry and fast evolution of plastids.</title>
        <authorList>
            <person name="Moore K.R."/>
            <person name="Magnabosco C."/>
            <person name="Momper L."/>
            <person name="Gold D.A."/>
            <person name="Bosak T."/>
            <person name="Fournier G.P."/>
        </authorList>
    </citation>
    <scope>NUCLEOTIDE SEQUENCE [LARGE SCALE GENOMIC DNA]</scope>
    <source>
        <strain evidence="1 2">CCAP 1448/3</strain>
    </source>
</reference>
<accession>A0A2T1C3T1</accession>
<protein>
    <submittedName>
        <fullName evidence="1">Uncharacterized protein</fullName>
    </submittedName>
</protein>
<name>A0A2T1C3T1_9CYAN</name>
<organism evidence="1 2">
    <name type="scientific">Merismopedia glauca CCAP 1448/3</name>
    <dbReference type="NCBI Taxonomy" id="1296344"/>
    <lineage>
        <taxon>Bacteria</taxon>
        <taxon>Bacillati</taxon>
        <taxon>Cyanobacteriota</taxon>
        <taxon>Cyanophyceae</taxon>
        <taxon>Synechococcales</taxon>
        <taxon>Merismopediaceae</taxon>
        <taxon>Merismopedia</taxon>
    </lineage>
</organism>